<keyword evidence="1" id="KW-1133">Transmembrane helix</keyword>
<proteinExistence type="predicted"/>
<gene>
    <name evidence="2" type="ORF">Vqi01_57440</name>
</gene>
<reference evidence="2 3" key="1">
    <citation type="submission" date="2021-01" db="EMBL/GenBank/DDBJ databases">
        <title>Whole genome shotgun sequence of Verrucosispora qiuiae NBRC 106684.</title>
        <authorList>
            <person name="Komaki H."/>
            <person name="Tamura T."/>
        </authorList>
    </citation>
    <scope>NUCLEOTIDE SEQUENCE [LARGE SCALE GENOMIC DNA]</scope>
    <source>
        <strain evidence="2 3">NBRC 106684</strain>
    </source>
</reference>
<feature type="transmembrane region" description="Helical" evidence="1">
    <location>
        <begin position="20"/>
        <end position="41"/>
    </location>
</feature>
<keyword evidence="1" id="KW-0812">Transmembrane</keyword>
<evidence type="ECO:0000256" key="1">
    <source>
        <dbReference type="SAM" id="Phobius"/>
    </source>
</evidence>
<dbReference type="RefSeq" id="WP_204038277.1">
    <property type="nucleotide sequence ID" value="NZ_BOPC01000122.1"/>
</dbReference>
<dbReference type="Proteomes" id="UP000653076">
    <property type="component" value="Unassembled WGS sequence"/>
</dbReference>
<keyword evidence="3" id="KW-1185">Reference proteome</keyword>
<dbReference type="EMBL" id="BOPC01000122">
    <property type="protein sequence ID" value="GIJ30582.1"/>
    <property type="molecule type" value="Genomic_DNA"/>
</dbReference>
<sequence>MGAMFRLTGKPVADILLIFLWWPIAASIFIMVGLFHLISWANRRVDEADRHAAEGRSGLSTDVGEESACARAAHGHTERLPATEAVVGAGWK</sequence>
<keyword evidence="1" id="KW-0472">Membrane</keyword>
<accession>A0ABQ4JLX3</accession>
<protein>
    <submittedName>
        <fullName evidence="2">Uncharacterized protein</fullName>
    </submittedName>
</protein>
<organism evidence="2 3">
    <name type="scientific">Micromonospora qiuiae</name>
    <dbReference type="NCBI Taxonomy" id="502268"/>
    <lineage>
        <taxon>Bacteria</taxon>
        <taxon>Bacillati</taxon>
        <taxon>Actinomycetota</taxon>
        <taxon>Actinomycetes</taxon>
        <taxon>Micromonosporales</taxon>
        <taxon>Micromonosporaceae</taxon>
        <taxon>Micromonospora</taxon>
    </lineage>
</organism>
<comment type="caution">
    <text evidence="2">The sequence shown here is derived from an EMBL/GenBank/DDBJ whole genome shotgun (WGS) entry which is preliminary data.</text>
</comment>
<name>A0ABQ4JLX3_9ACTN</name>
<evidence type="ECO:0000313" key="2">
    <source>
        <dbReference type="EMBL" id="GIJ30582.1"/>
    </source>
</evidence>
<evidence type="ECO:0000313" key="3">
    <source>
        <dbReference type="Proteomes" id="UP000653076"/>
    </source>
</evidence>